<keyword evidence="7 12" id="KW-1015">Disulfide bond</keyword>
<dbReference type="GO" id="GO:0005509">
    <property type="term" value="F:calcium ion binding"/>
    <property type="evidence" value="ECO:0007669"/>
    <property type="project" value="InterPro"/>
</dbReference>
<dbReference type="Proteomes" id="UP001221142">
    <property type="component" value="Unassembled WGS sequence"/>
</dbReference>
<accession>A0AAD7FKS2</accession>
<evidence type="ECO:0000256" key="8">
    <source>
        <dbReference type="ARBA" id="ARBA00047669"/>
    </source>
</evidence>
<evidence type="ECO:0000256" key="4">
    <source>
        <dbReference type="ARBA" id="ARBA00022723"/>
    </source>
</evidence>
<dbReference type="GO" id="GO:0005975">
    <property type="term" value="P:carbohydrate metabolic process"/>
    <property type="evidence" value="ECO:0007669"/>
    <property type="project" value="InterPro"/>
</dbReference>
<comment type="pathway">
    <text evidence="2">Protein modification; protein glycosylation.</text>
</comment>
<keyword evidence="4 11" id="KW-0479">Metal-binding</keyword>
<comment type="catalytic activity">
    <reaction evidence="8">
        <text>N(4)-(alpha-D-Man-(1-&gt;2)-alpha-D-Man-(1-&gt;2)-alpha-D-Man-(1-&gt;3)-[alpha-D-Man-(1-&gt;3)-[alpha-D-Man-(1-&gt;2)-alpha-D-Man-(1-&gt;6)]-alpha-D-Man-(1-&gt;6)]-beta-D-Man-(1-&gt;4)-beta-D-GlcNAc-(1-&gt;4)-beta-D-GlcNAc)-L-asparaginyl-[protein] (N-glucan mannose isomer 8A1,2,3B1,3) + 3 H2O = N(4)-(alpha-D-Man-(1-&gt;3)-[alpha-D-Man-(1-&gt;3)-[alpha-D-Man-(1-&gt;6)]-alpha-D-Man-(1-&gt;6)]-beta-D-Man-(1-&gt;4)-beta-D-GlcNAc-(1-&gt;4)-beta-D-GlcNAc)-L-asparaginyl-[protein] (N-glucan mannose isomer 5A1,2) + 3 beta-D-mannose</text>
        <dbReference type="Rhea" id="RHEA:56028"/>
        <dbReference type="Rhea" id="RHEA-COMP:14358"/>
        <dbReference type="Rhea" id="RHEA-COMP:14367"/>
        <dbReference type="ChEBI" id="CHEBI:15377"/>
        <dbReference type="ChEBI" id="CHEBI:28563"/>
        <dbReference type="ChEBI" id="CHEBI:59087"/>
        <dbReference type="ChEBI" id="CHEBI:60628"/>
        <dbReference type="EC" id="3.2.1.113"/>
    </reaction>
</comment>
<evidence type="ECO:0000256" key="9">
    <source>
        <dbReference type="ARBA" id="ARBA00048605"/>
    </source>
</evidence>
<gene>
    <name evidence="14" type="ORF">FB45DRAFT_70037</name>
</gene>
<keyword evidence="15" id="KW-1185">Reference proteome</keyword>
<evidence type="ECO:0000313" key="14">
    <source>
        <dbReference type="EMBL" id="KAJ7625647.1"/>
    </source>
</evidence>
<dbReference type="InterPro" id="IPR012341">
    <property type="entry name" value="6hp_glycosidase-like_sf"/>
</dbReference>
<feature type="active site" description="Proton donor" evidence="10">
    <location>
        <position position="149"/>
    </location>
</feature>
<feature type="active site" description="Proton donor" evidence="10">
    <location>
        <position position="424"/>
    </location>
</feature>
<reference evidence="14" key="1">
    <citation type="submission" date="2023-03" db="EMBL/GenBank/DDBJ databases">
        <title>Massive genome expansion in bonnet fungi (Mycena s.s.) driven by repeated elements and novel gene families across ecological guilds.</title>
        <authorList>
            <consortium name="Lawrence Berkeley National Laboratory"/>
            <person name="Harder C.B."/>
            <person name="Miyauchi S."/>
            <person name="Viragh M."/>
            <person name="Kuo A."/>
            <person name="Thoen E."/>
            <person name="Andreopoulos B."/>
            <person name="Lu D."/>
            <person name="Skrede I."/>
            <person name="Drula E."/>
            <person name="Henrissat B."/>
            <person name="Morin E."/>
            <person name="Kohler A."/>
            <person name="Barry K."/>
            <person name="LaButti K."/>
            <person name="Morin E."/>
            <person name="Salamov A."/>
            <person name="Lipzen A."/>
            <person name="Mereny Z."/>
            <person name="Hegedus B."/>
            <person name="Baldrian P."/>
            <person name="Stursova M."/>
            <person name="Weitz H."/>
            <person name="Taylor A."/>
            <person name="Grigoriev I.V."/>
            <person name="Nagy L.G."/>
            <person name="Martin F."/>
            <person name="Kauserud H."/>
        </authorList>
    </citation>
    <scope>NUCLEOTIDE SEQUENCE</scope>
    <source>
        <strain evidence="14">9284</strain>
    </source>
</reference>
<name>A0AAD7FKS2_9AGAR</name>
<evidence type="ECO:0000256" key="2">
    <source>
        <dbReference type="ARBA" id="ARBA00004922"/>
    </source>
</evidence>
<dbReference type="InterPro" id="IPR050749">
    <property type="entry name" value="Glycosyl_Hydrolase_47"/>
</dbReference>
<dbReference type="AlphaFoldDB" id="A0AAD7FKS2"/>
<dbReference type="PRINTS" id="PR00747">
    <property type="entry name" value="GLYHDRLASE47"/>
</dbReference>
<dbReference type="Gene3D" id="1.50.10.10">
    <property type="match status" value="1"/>
</dbReference>
<evidence type="ECO:0000256" key="10">
    <source>
        <dbReference type="PIRSR" id="PIRSR601382-1"/>
    </source>
</evidence>
<dbReference type="EMBL" id="JARKIF010000012">
    <property type="protein sequence ID" value="KAJ7625647.1"/>
    <property type="molecule type" value="Genomic_DNA"/>
</dbReference>
<dbReference type="Pfam" id="PF01532">
    <property type="entry name" value="Glyco_hydro_47"/>
    <property type="match status" value="1"/>
</dbReference>
<organism evidence="14 15">
    <name type="scientific">Roridomyces roridus</name>
    <dbReference type="NCBI Taxonomy" id="1738132"/>
    <lineage>
        <taxon>Eukaryota</taxon>
        <taxon>Fungi</taxon>
        <taxon>Dikarya</taxon>
        <taxon>Basidiomycota</taxon>
        <taxon>Agaricomycotina</taxon>
        <taxon>Agaricomycetes</taxon>
        <taxon>Agaricomycetidae</taxon>
        <taxon>Agaricales</taxon>
        <taxon>Marasmiineae</taxon>
        <taxon>Mycenaceae</taxon>
        <taxon>Roridomyces</taxon>
    </lineage>
</organism>
<dbReference type="SUPFAM" id="SSF48225">
    <property type="entry name" value="Seven-hairpin glycosidases"/>
    <property type="match status" value="1"/>
</dbReference>
<dbReference type="InterPro" id="IPR036026">
    <property type="entry name" value="Seven-hairpin_glycosidases"/>
</dbReference>
<dbReference type="PANTHER" id="PTHR11742">
    <property type="entry name" value="MANNOSYL-OLIGOSACCHARIDE ALPHA-1,2-MANNOSIDASE-RELATED"/>
    <property type="match status" value="1"/>
</dbReference>
<keyword evidence="5 13" id="KW-0378">Hydrolase</keyword>
<dbReference type="GO" id="GO:0016020">
    <property type="term" value="C:membrane"/>
    <property type="evidence" value="ECO:0007669"/>
    <property type="project" value="InterPro"/>
</dbReference>
<comment type="caution">
    <text evidence="14">The sequence shown here is derived from an EMBL/GenBank/DDBJ whole genome shotgun (WGS) entry which is preliminary data.</text>
</comment>
<comment type="cofactor">
    <cofactor evidence="1 11">
        <name>Ca(2+)</name>
        <dbReference type="ChEBI" id="CHEBI:29108"/>
    </cofactor>
</comment>
<evidence type="ECO:0000256" key="12">
    <source>
        <dbReference type="PIRSR" id="PIRSR601382-3"/>
    </source>
</evidence>
<evidence type="ECO:0000256" key="5">
    <source>
        <dbReference type="ARBA" id="ARBA00022801"/>
    </source>
</evidence>
<comment type="similarity">
    <text evidence="3 13">Belongs to the glycosyl hydrolase 47 family.</text>
</comment>
<dbReference type="EC" id="3.2.1.-" evidence="13"/>
<dbReference type="GO" id="GO:0004571">
    <property type="term" value="F:mannosyl-oligosaccharide 1,2-alpha-mannosidase activity"/>
    <property type="evidence" value="ECO:0007669"/>
    <property type="project" value="UniProtKB-EC"/>
</dbReference>
<protein>
    <recommendedName>
        <fullName evidence="13">alpha-1,2-Mannosidase</fullName>
        <ecNumber evidence="13">3.2.1.-</ecNumber>
    </recommendedName>
</protein>
<evidence type="ECO:0000313" key="15">
    <source>
        <dbReference type="Proteomes" id="UP001221142"/>
    </source>
</evidence>
<proteinExistence type="inferred from homology"/>
<sequence>MSRFSSPYLRLQKGSGPYTLYRKPIIYSSLSILVLFLLFRQTYHPRNVVLESHVVAPPPEIWDDRAAAVKRAFLHAYSGYEQYAAPHDELRPMSDSYINNFNGWGVTAVDSLDTMLLMKLDDEYARALAQVSNIRFDLPTQTTTVSYFETVIRYLGGFLSAYALSADHALLTLAEELAIKLDPVFNNYGGVFPVSGVNTQTGYTSGGEIASIAEMGTLQMEYLYLAKATGNKRWFDRANGVMQAFAKADLSQTGGMMPVKWNLTSLTPYDTHLSVAGEGDSAHEYLLKQYLLTAKTDQKSLEMYIRATTHILTNLLYVSSQRNMLYVTDTDTATFEHPGRPKHNLDHLACFLPGLLALGVHTLPLDDLQMDLKALGEGMGWATRGYTTLARQPSLREMHLWAATGLAETCYTLYADQPTGLGPEGVQFRFTGSPKWGPDANGTWADGGGRRWIDEVEAWRAAPSLWSGRALPPGVTEDAKPIVWTEEERRKGGVRRDYGVRMTSYLLRPETVESLYIMWRVTGETRWREMGWQIFEAIERETRTESGYASVASVEVVGGFKSDSMPSYFLAETLKYLYLLFVNDDPVPLDSWVFNTEAHPFPVFQWTQSEKDHFGIV</sequence>
<dbReference type="GO" id="GO:0005783">
    <property type="term" value="C:endoplasmic reticulum"/>
    <property type="evidence" value="ECO:0007669"/>
    <property type="project" value="TreeGrafter"/>
</dbReference>
<evidence type="ECO:0000256" key="7">
    <source>
        <dbReference type="ARBA" id="ARBA00023157"/>
    </source>
</evidence>
<evidence type="ECO:0000256" key="13">
    <source>
        <dbReference type="RuleBase" id="RU361193"/>
    </source>
</evidence>
<comment type="catalytic activity">
    <reaction evidence="9">
        <text>N(4)-(alpha-D-Man-(1-&gt;2)-alpha-D-Man-(1-&gt;2)-alpha-D-Man-(1-&gt;3)-[alpha-D-Man-(1-&gt;2)-alpha-D-Man-(1-&gt;3)-[alpha-D-Man-(1-&gt;2)-alpha-D-Man-(1-&gt;6)]-alpha-D-Man-(1-&gt;6)]-beta-D-Man-(1-&gt;4)-beta-D-GlcNAc-(1-&gt;4)-beta-D-GlcNAc)-L-asparaginyl-[protein] (N-glucan mannose isomer 9A1,2,3B1,2,3) + 4 H2O = N(4)-(alpha-D-Man-(1-&gt;3)-[alpha-D-Man-(1-&gt;3)-[alpha-D-Man-(1-&gt;6)]-alpha-D-Man-(1-&gt;6)]-beta-D-Man-(1-&gt;4)-beta-D-GlcNAc-(1-&gt;4)-beta-D-GlcNAc)-L-asparaginyl-[protein] (N-glucan mannose isomer 5A1,2) + 4 beta-D-mannose</text>
        <dbReference type="Rhea" id="RHEA:56008"/>
        <dbReference type="Rhea" id="RHEA-COMP:14356"/>
        <dbReference type="Rhea" id="RHEA-COMP:14367"/>
        <dbReference type="ChEBI" id="CHEBI:15377"/>
        <dbReference type="ChEBI" id="CHEBI:28563"/>
        <dbReference type="ChEBI" id="CHEBI:59087"/>
        <dbReference type="ChEBI" id="CHEBI:139493"/>
        <dbReference type="EC" id="3.2.1.113"/>
    </reaction>
</comment>
<evidence type="ECO:0000256" key="11">
    <source>
        <dbReference type="PIRSR" id="PIRSR601382-2"/>
    </source>
</evidence>
<feature type="active site" evidence="10">
    <location>
        <position position="280"/>
    </location>
</feature>
<dbReference type="InterPro" id="IPR001382">
    <property type="entry name" value="Glyco_hydro_47"/>
</dbReference>
<keyword evidence="6 11" id="KW-0106">Calcium</keyword>
<evidence type="ECO:0000256" key="6">
    <source>
        <dbReference type="ARBA" id="ARBA00022837"/>
    </source>
</evidence>
<dbReference type="PANTHER" id="PTHR11742:SF55">
    <property type="entry name" value="ENDOPLASMIC RETICULUM MANNOSYL-OLIGOSACCHARIDE 1,2-ALPHA-MANNOSIDASE"/>
    <property type="match status" value="1"/>
</dbReference>
<dbReference type="GO" id="GO:0036503">
    <property type="term" value="P:ERAD pathway"/>
    <property type="evidence" value="ECO:0007669"/>
    <property type="project" value="UniProtKB-ARBA"/>
</dbReference>
<evidence type="ECO:0000256" key="1">
    <source>
        <dbReference type="ARBA" id="ARBA00001913"/>
    </source>
</evidence>
<feature type="disulfide bond" evidence="12">
    <location>
        <begin position="350"/>
        <end position="410"/>
    </location>
</feature>
<feature type="active site" evidence="10">
    <location>
        <position position="510"/>
    </location>
</feature>
<keyword evidence="13" id="KW-0326">Glycosidase</keyword>
<evidence type="ECO:0000256" key="3">
    <source>
        <dbReference type="ARBA" id="ARBA00007658"/>
    </source>
</evidence>
<feature type="binding site" evidence="11">
    <location>
        <position position="596"/>
    </location>
    <ligand>
        <name>Ca(2+)</name>
        <dbReference type="ChEBI" id="CHEBI:29108"/>
    </ligand>
</feature>